<keyword evidence="3" id="KW-1185">Reference proteome</keyword>
<evidence type="ECO:0000313" key="3">
    <source>
        <dbReference type="Proteomes" id="UP000185511"/>
    </source>
</evidence>
<dbReference type="KEGG" id="acad:UA74_14740"/>
<organism evidence="2 3">
    <name type="scientific">Actinoalloteichus fjordicus</name>
    <dbReference type="NCBI Taxonomy" id="1612552"/>
    <lineage>
        <taxon>Bacteria</taxon>
        <taxon>Bacillati</taxon>
        <taxon>Actinomycetota</taxon>
        <taxon>Actinomycetes</taxon>
        <taxon>Pseudonocardiales</taxon>
        <taxon>Pseudonocardiaceae</taxon>
        <taxon>Actinoalloteichus</taxon>
    </lineage>
</organism>
<dbReference type="Proteomes" id="UP000185511">
    <property type="component" value="Chromosome"/>
</dbReference>
<gene>
    <name evidence="2" type="ORF">UA74_14740</name>
</gene>
<dbReference type="InterPro" id="IPR005135">
    <property type="entry name" value="Endo/exonuclease/phosphatase"/>
</dbReference>
<evidence type="ECO:0000313" key="2">
    <source>
        <dbReference type="EMBL" id="APU15004.1"/>
    </source>
</evidence>
<reference evidence="3" key="1">
    <citation type="submission" date="2016-06" db="EMBL/GenBank/DDBJ databases">
        <title>Complete genome sequence of Actinoalloteichus fjordicus DSM 46855 (=ADI127-17), type strain of the new species Actinoalloteichus fjordicus.</title>
        <authorList>
            <person name="Ruckert C."/>
            <person name="Nouioui I."/>
            <person name="Willmese J."/>
            <person name="van Wezel G."/>
            <person name="Klenk H.-P."/>
            <person name="Kalinowski J."/>
            <person name="Zotchev S.B."/>
        </authorList>
    </citation>
    <scope>NUCLEOTIDE SEQUENCE [LARGE SCALE GENOMIC DNA]</scope>
    <source>
        <strain evidence="3">ADI127-7</strain>
    </source>
</reference>
<dbReference type="SUPFAM" id="SSF56219">
    <property type="entry name" value="DNase I-like"/>
    <property type="match status" value="1"/>
</dbReference>
<feature type="domain" description="Endonuclease/exonuclease/phosphatase" evidence="1">
    <location>
        <begin position="82"/>
        <end position="343"/>
    </location>
</feature>
<sequence>MSVFGSLRHRTVVGRRVLAVAGAAVVVAAGCSGATGSDGSPTESAASTTVAMLPDETRPGEYPAREDGVAEYAGDASLAVVQYNAGSDGQATEAVSSKATEVVEFLAGEILAGRPDVIAVQEVCESQIVLLAELLAAEDFAVDYEFGPGEDIEGAAEACGALAGRDVPAEQARSGLAVLVRAPMVSAFRYHDVPGDESTVTRAVCAHTARPTTVQACVTRLADGAAGDEQLGQLSEQWQLEAPMLPTIVVGDLGVEPSAERLSSLYSSPVGDGVFHEVGMCGAAEPAAACPSPARQGAWTWEGGADRLKTDYVFVDAGHFAAEVASRVVVDGGECGGLACSDHRLLWGWVSLRVAPDASGTQCDHVVMTAADFPADVFVREGEVPCFEATRIMQDYYLRLAAGAAPGMGGGGPVEVGTWMCSSGPATAPGTTCVREDGVRTEAVIWP</sequence>
<dbReference type="InterPro" id="IPR036691">
    <property type="entry name" value="Endo/exonu/phosph_ase_sf"/>
</dbReference>
<accession>A0AAC9PS03</accession>
<name>A0AAC9PS03_9PSEU</name>
<evidence type="ECO:0000259" key="1">
    <source>
        <dbReference type="Pfam" id="PF03372"/>
    </source>
</evidence>
<proteinExistence type="predicted"/>
<dbReference type="Gene3D" id="3.60.10.10">
    <property type="entry name" value="Endonuclease/exonuclease/phosphatase"/>
    <property type="match status" value="1"/>
</dbReference>
<dbReference type="AlphaFoldDB" id="A0AAC9PS03"/>
<dbReference type="GO" id="GO:0016787">
    <property type="term" value="F:hydrolase activity"/>
    <property type="evidence" value="ECO:0007669"/>
    <property type="project" value="UniProtKB-KW"/>
</dbReference>
<protein>
    <submittedName>
        <fullName evidence="2">Metal-dependent hydrolase</fullName>
    </submittedName>
</protein>
<keyword evidence="2" id="KW-0378">Hydrolase</keyword>
<dbReference type="EMBL" id="CP016076">
    <property type="protein sequence ID" value="APU15004.1"/>
    <property type="molecule type" value="Genomic_DNA"/>
</dbReference>
<dbReference type="Pfam" id="PF03372">
    <property type="entry name" value="Exo_endo_phos"/>
    <property type="match status" value="1"/>
</dbReference>